<keyword evidence="5 11" id="KW-0808">Transferase</keyword>
<dbReference type="GO" id="GO:0006390">
    <property type="term" value="P:mitochondrial transcription"/>
    <property type="evidence" value="ECO:0007669"/>
    <property type="project" value="TreeGrafter"/>
</dbReference>
<dbReference type="Pfam" id="PF14700">
    <property type="entry name" value="RPOL_N"/>
    <property type="match status" value="1"/>
</dbReference>
<evidence type="ECO:0000256" key="1">
    <source>
        <dbReference type="ARBA" id="ARBA00004026"/>
    </source>
</evidence>
<dbReference type="SUPFAM" id="SSF56672">
    <property type="entry name" value="DNA/RNA polymerases"/>
    <property type="match status" value="1"/>
</dbReference>
<evidence type="ECO:0000256" key="3">
    <source>
        <dbReference type="ARBA" id="ARBA00009493"/>
    </source>
</evidence>
<dbReference type="PANTHER" id="PTHR10102:SF0">
    <property type="entry name" value="DNA-DIRECTED RNA POLYMERASE, MITOCHONDRIAL"/>
    <property type="match status" value="1"/>
</dbReference>
<evidence type="ECO:0000256" key="7">
    <source>
        <dbReference type="ARBA" id="ARBA00022946"/>
    </source>
</evidence>
<dbReference type="OrthoDB" id="276422at2759"/>
<dbReference type="EMBL" id="MU006346">
    <property type="protein sequence ID" value="KAF2845484.1"/>
    <property type="molecule type" value="Genomic_DNA"/>
</dbReference>
<feature type="region of interest" description="Disordered" evidence="12">
    <location>
        <begin position="1369"/>
        <end position="1397"/>
    </location>
</feature>
<evidence type="ECO:0000259" key="13">
    <source>
        <dbReference type="SMART" id="SM01311"/>
    </source>
</evidence>
<gene>
    <name evidence="14" type="ORF">T440DRAFT_472615</name>
</gene>
<dbReference type="Proteomes" id="UP000799423">
    <property type="component" value="Unassembled WGS sequence"/>
</dbReference>
<dbReference type="GO" id="GO:0034245">
    <property type="term" value="C:mitochondrial DNA-directed RNA polymerase complex"/>
    <property type="evidence" value="ECO:0007669"/>
    <property type="project" value="TreeGrafter"/>
</dbReference>
<evidence type="ECO:0000256" key="6">
    <source>
        <dbReference type="ARBA" id="ARBA00022695"/>
    </source>
</evidence>
<dbReference type="InterPro" id="IPR046950">
    <property type="entry name" value="DNA-dir_Rpol_C_phage-type"/>
</dbReference>
<dbReference type="Pfam" id="PF00940">
    <property type="entry name" value="RNA_pol"/>
    <property type="match status" value="1"/>
</dbReference>
<feature type="compositionally biased region" description="Low complexity" evidence="12">
    <location>
        <begin position="65"/>
        <end position="74"/>
    </location>
</feature>
<dbReference type="EC" id="2.7.7.6" evidence="11"/>
<evidence type="ECO:0000256" key="10">
    <source>
        <dbReference type="ARBA" id="ARBA00048552"/>
    </source>
</evidence>
<dbReference type="Gene3D" id="1.10.150.20">
    <property type="entry name" value="5' to 3' exonuclease, C-terminal subdomain"/>
    <property type="match status" value="1"/>
</dbReference>
<dbReference type="InterPro" id="IPR043502">
    <property type="entry name" value="DNA/RNA_pol_sf"/>
</dbReference>
<comment type="subcellular location">
    <subcellularLocation>
        <location evidence="2">Mitochondrion</location>
    </subcellularLocation>
</comment>
<keyword evidence="4 11" id="KW-0240">DNA-directed RNA polymerase</keyword>
<reference evidence="14" key="1">
    <citation type="submission" date="2020-01" db="EMBL/GenBank/DDBJ databases">
        <authorList>
            <consortium name="DOE Joint Genome Institute"/>
            <person name="Haridas S."/>
            <person name="Albert R."/>
            <person name="Binder M."/>
            <person name="Bloem J."/>
            <person name="Labutti K."/>
            <person name="Salamov A."/>
            <person name="Andreopoulos B."/>
            <person name="Baker S.E."/>
            <person name="Barry K."/>
            <person name="Bills G."/>
            <person name="Bluhm B.H."/>
            <person name="Cannon C."/>
            <person name="Castanera R."/>
            <person name="Culley D.E."/>
            <person name="Daum C."/>
            <person name="Ezra D."/>
            <person name="Gonzalez J.B."/>
            <person name="Henrissat B."/>
            <person name="Kuo A."/>
            <person name="Liang C."/>
            <person name="Lipzen A."/>
            <person name="Lutzoni F."/>
            <person name="Magnuson J."/>
            <person name="Mondo S."/>
            <person name="Nolan M."/>
            <person name="Ohm R."/>
            <person name="Pangilinan J."/>
            <person name="Park H.-J."/>
            <person name="Ramirez L."/>
            <person name="Alfaro M."/>
            <person name="Sun H."/>
            <person name="Tritt A."/>
            <person name="Yoshinaga Y."/>
            <person name="Zwiers L.-H."/>
            <person name="Turgeon B.G."/>
            <person name="Goodwin S.B."/>
            <person name="Spatafora J.W."/>
            <person name="Crous P.W."/>
            <person name="Grigoriev I.V."/>
        </authorList>
    </citation>
    <scope>NUCLEOTIDE SEQUENCE</scope>
    <source>
        <strain evidence="14">IPT5</strain>
    </source>
</reference>
<keyword evidence="8" id="KW-0496">Mitochondrion</keyword>
<evidence type="ECO:0000256" key="5">
    <source>
        <dbReference type="ARBA" id="ARBA00022679"/>
    </source>
</evidence>
<feature type="region of interest" description="Disordered" evidence="12">
    <location>
        <begin position="37"/>
        <end position="83"/>
    </location>
</feature>
<dbReference type="GO" id="GO:0001018">
    <property type="term" value="F:mitochondrial promoter sequence-specific DNA binding"/>
    <property type="evidence" value="ECO:0007669"/>
    <property type="project" value="TreeGrafter"/>
</dbReference>
<feature type="compositionally biased region" description="Basic and acidic residues" evidence="12">
    <location>
        <begin position="518"/>
        <end position="528"/>
    </location>
</feature>
<dbReference type="PANTHER" id="PTHR10102">
    <property type="entry name" value="DNA-DIRECTED RNA POLYMERASE, MITOCHONDRIAL"/>
    <property type="match status" value="1"/>
</dbReference>
<dbReference type="InterPro" id="IPR029262">
    <property type="entry name" value="RPOL_N"/>
</dbReference>
<evidence type="ECO:0000256" key="12">
    <source>
        <dbReference type="SAM" id="MobiDB-lite"/>
    </source>
</evidence>
<evidence type="ECO:0000256" key="11">
    <source>
        <dbReference type="RuleBase" id="RU003805"/>
    </source>
</evidence>
<comment type="similarity">
    <text evidence="3 11">Belongs to the phage and mitochondrial RNA polymerase family.</text>
</comment>
<feature type="compositionally biased region" description="Polar residues" evidence="12">
    <location>
        <begin position="37"/>
        <end position="50"/>
    </location>
</feature>
<keyword evidence="9 11" id="KW-0804">Transcription</keyword>
<dbReference type="Gene3D" id="1.10.287.280">
    <property type="match status" value="1"/>
</dbReference>
<sequence length="1434" mass="160812">MMFTRAAGRRLRRDAFRRPTTLTDQLTLPWLCPAQQSRKSSNFPSITTTTQAQDLPQRRRRRSLSPRNASRRLATTADLQPTPSAAAFNPFHQEVLGRQNQPMGLSQLPAWSDMKPIVIRDSVAAAPPMRDIYGYGANPLELHQNLYACLRIGRLERASVILERLTAIYDPTAPEVTDAHNAYLHAMFETAQQEPKDTSMATIETWYRKRILDAGVTPNAQTYISLVRAAMNFIEEPAQDDKVRQLLEEAQQLGPDVMEAINSSPDFTDEEWDALIRLQPEAYEEPPPPETLQPLNASSQAAREKLRDFGLPVYETPAVNPVAQKGLGMSSLKQALGMFDSLDSVPYPHDMEGTQEEKDRAFAYARQLRMEQDSMDAAVARWKLENEKMAKLGIHGVLNSRPVQAIMYDWYEALVPLFQQRIAHANKVLAAGVKEHIRDDAASYGPWLVQCKPERLAAMTVARGVNSCMRGHKEDSAALKVSALSVTLGTDIQDYINAQAHARRNAFVRKQRKQTRKDLVEKLSKTSEDSAEAASTSTSSSLTSATDHDKRDIALTVRTKLGAMCLELLLQAATMIVTAADPKTGAQMSTNMAAFHHQVGFYQGKKIGYMIPHHALLEKLRNESVHNIATVKLPMVVEPRKWTSFDDGGYYTTPERVVRQKNGDSAQRAYAQSAIENGDMQKVLSGLDTLGRVPWQINSAILQVMTEAWNSGEAVGGLVTENMGLERPLEPPADAGYRARALWGKELQAYENEKSGCHSQRCFQNFQLETARAFAKEKQIFFPHSVDFRGRAYPLPPILNHIGSDLARGLLKFARGKELGAVGLQWLKIHLANLYGFDKASLREREQFAVDNMDEIYDSANNPLTGRRWWVKAEDPWQCLACCIELRNAFDLPDPTRYMSQLPVHQDGTCNGLQHYAALGGDHAGARQVNLEPSDRPQDIYTGVAELVKEEVAQDAAKGRPMAKFVHGYVTRKVVKRTVMTNVYGVTFMGAKAQVYEELKHIFPNFKPTPKLHSLQSVAMYIAAKIFNALGKIFNGAQEIQYWLGECGDRITTSLSPEQIQKIKTRFDGDEATCYSAKYKPPKKVNAAMKKRIAKSMESLRTSIIWTTPLKMPIVQPYRKDHSQIIRTKVQDITVTKRTIEDEVDKRKQLQAFPPNFIHSLDATHMILSALKCSEMGLDFAAVHDSFWTHASDIPDLNVILRDAFVRMHSEDIMNRLSAEFTTRYAGHMYRATLLANSEVGQKITAWRSEYRKTKGGKTLRASELRSGSASFDEVALEAKRQELLNSEDPAERKEGEDMVTPTSIWLANPDPKSFSSFRLALLGETKDRSSIRTEEVRDKVRTAEAEAIVNDPTSSIPDVAYTLEEAAETEQAELDDDAALDAPSPTASTKPHSSRVVSERAQIQVWLPLTFPPVPKKGTWDVSRLRESKYFFS</sequence>
<keyword evidence="15" id="KW-1185">Reference proteome</keyword>
<comment type="catalytic activity">
    <reaction evidence="10 11">
        <text>RNA(n) + a ribonucleoside 5'-triphosphate = RNA(n+1) + diphosphate</text>
        <dbReference type="Rhea" id="RHEA:21248"/>
        <dbReference type="Rhea" id="RHEA-COMP:14527"/>
        <dbReference type="Rhea" id="RHEA-COMP:17342"/>
        <dbReference type="ChEBI" id="CHEBI:33019"/>
        <dbReference type="ChEBI" id="CHEBI:61557"/>
        <dbReference type="ChEBI" id="CHEBI:140395"/>
        <dbReference type="EC" id="2.7.7.6"/>
    </reaction>
</comment>
<dbReference type="PROSITE" id="PS00900">
    <property type="entry name" value="RNA_POL_PHAGE_1"/>
    <property type="match status" value="1"/>
</dbReference>
<accession>A0A6A7ARX9</accession>
<dbReference type="FunFam" id="1.10.150.20:FF:000041">
    <property type="entry name" value="DNA-directed RNA polymerase"/>
    <property type="match status" value="1"/>
</dbReference>
<dbReference type="InterPro" id="IPR002092">
    <property type="entry name" value="DNA-dir_Rpol_phage-type"/>
</dbReference>
<dbReference type="GO" id="GO:0003899">
    <property type="term" value="F:DNA-directed RNA polymerase activity"/>
    <property type="evidence" value="ECO:0007669"/>
    <property type="project" value="UniProtKB-EC"/>
</dbReference>
<organism evidence="14 15">
    <name type="scientific">Plenodomus tracheiphilus IPT5</name>
    <dbReference type="NCBI Taxonomy" id="1408161"/>
    <lineage>
        <taxon>Eukaryota</taxon>
        <taxon>Fungi</taxon>
        <taxon>Dikarya</taxon>
        <taxon>Ascomycota</taxon>
        <taxon>Pezizomycotina</taxon>
        <taxon>Dothideomycetes</taxon>
        <taxon>Pleosporomycetidae</taxon>
        <taxon>Pleosporales</taxon>
        <taxon>Pleosporineae</taxon>
        <taxon>Leptosphaeriaceae</taxon>
        <taxon>Plenodomus</taxon>
    </lineage>
</organism>
<protein>
    <recommendedName>
        <fullName evidence="11">DNA-directed RNA polymerase</fullName>
        <ecNumber evidence="11">2.7.7.6</ecNumber>
    </recommendedName>
</protein>
<feature type="compositionally biased region" description="Acidic residues" evidence="12">
    <location>
        <begin position="1369"/>
        <end position="1380"/>
    </location>
</feature>
<evidence type="ECO:0000256" key="8">
    <source>
        <dbReference type="ARBA" id="ARBA00023128"/>
    </source>
</evidence>
<feature type="region of interest" description="Disordered" evidence="12">
    <location>
        <begin position="518"/>
        <end position="547"/>
    </location>
</feature>
<feature type="compositionally biased region" description="Low complexity" evidence="12">
    <location>
        <begin position="1381"/>
        <end position="1390"/>
    </location>
</feature>
<dbReference type="PROSITE" id="PS00489">
    <property type="entry name" value="RNA_POL_PHAGE_2"/>
    <property type="match status" value="1"/>
</dbReference>
<proteinExistence type="inferred from homology"/>
<evidence type="ECO:0000256" key="4">
    <source>
        <dbReference type="ARBA" id="ARBA00022478"/>
    </source>
</evidence>
<keyword evidence="7" id="KW-0809">Transit peptide</keyword>
<name>A0A6A7ARX9_9PLEO</name>
<evidence type="ECO:0000313" key="15">
    <source>
        <dbReference type="Proteomes" id="UP000799423"/>
    </source>
</evidence>
<dbReference type="Gene3D" id="1.10.1320.10">
    <property type="entry name" value="DNA-directed RNA polymerase, N-terminal domain"/>
    <property type="match status" value="1"/>
</dbReference>
<dbReference type="FunFam" id="1.10.287.280:FF:000001">
    <property type="entry name" value="DNA-directed RNA polymerase"/>
    <property type="match status" value="1"/>
</dbReference>
<feature type="compositionally biased region" description="Low complexity" evidence="12">
    <location>
        <begin position="532"/>
        <end position="545"/>
    </location>
</feature>
<evidence type="ECO:0000313" key="14">
    <source>
        <dbReference type="EMBL" id="KAF2845484.1"/>
    </source>
</evidence>
<evidence type="ECO:0000256" key="9">
    <source>
        <dbReference type="ARBA" id="ARBA00023163"/>
    </source>
</evidence>
<evidence type="ECO:0000256" key="2">
    <source>
        <dbReference type="ARBA" id="ARBA00004173"/>
    </source>
</evidence>
<dbReference type="SMART" id="SM01311">
    <property type="entry name" value="RPOL_N"/>
    <property type="match status" value="1"/>
</dbReference>
<keyword evidence="6 11" id="KW-0548">Nucleotidyltransferase</keyword>
<dbReference type="InterPro" id="IPR037159">
    <property type="entry name" value="RNA_POL_N_sf"/>
</dbReference>
<comment type="function">
    <text evidence="1 11">DNA-dependent RNA polymerase catalyzes the transcription of DNA into RNA using the four ribonucleoside triphosphates as substrates.</text>
</comment>
<feature type="domain" description="DNA-directed RNA polymerase N-terminal" evidence="13">
    <location>
        <begin position="365"/>
        <end position="692"/>
    </location>
</feature>